<sequence>MNTINLKSLSKAEMTNNNGGFALGPFLLGALAGGIVYDCLWHWGETSASVKKGFREGMADY</sequence>
<keyword evidence="1" id="KW-1133">Transmembrane helix</keyword>
<evidence type="ECO:0000313" key="2">
    <source>
        <dbReference type="EMBL" id="MQN11582.1"/>
    </source>
</evidence>
<accession>A0AA90ZIV2</accession>
<evidence type="ECO:0000256" key="1">
    <source>
        <dbReference type="SAM" id="Phobius"/>
    </source>
</evidence>
<dbReference type="AlphaFoldDB" id="A0AA90ZIV2"/>
<proteinExistence type="predicted"/>
<dbReference type="EMBL" id="VZCW01000046">
    <property type="protein sequence ID" value="MQN11582.1"/>
    <property type="molecule type" value="Genomic_DNA"/>
</dbReference>
<comment type="caution">
    <text evidence="2">The sequence shown here is derived from an EMBL/GenBank/DDBJ whole genome shotgun (WGS) entry which is preliminary data.</text>
</comment>
<dbReference type="RefSeq" id="WP_153127746.1">
    <property type="nucleotide sequence ID" value="NZ_VZCW01000046.1"/>
</dbReference>
<gene>
    <name evidence="2" type="ORF">F7D95_01845</name>
</gene>
<reference evidence="3" key="1">
    <citation type="submission" date="2019-09" db="EMBL/GenBank/DDBJ databases">
        <title>Distinct polysaccharide growth profiles of human intestinal Prevotella copri isolates.</title>
        <authorList>
            <person name="Fehlner-Peach H."/>
            <person name="Magnabosco C."/>
            <person name="Raghavan V."/>
            <person name="Scher J.U."/>
            <person name="Tett A."/>
            <person name="Cox L.M."/>
            <person name="Gottsegen C."/>
            <person name="Watters A."/>
            <person name="Wiltshire- Gordon J.D."/>
            <person name="Segata N."/>
            <person name="Bonneau R."/>
            <person name="Littman D.R."/>
        </authorList>
    </citation>
    <scope>NUCLEOTIDE SEQUENCE [LARGE SCALE GENOMIC DNA]</scope>
    <source>
        <strain evidence="3">iAQ1179</strain>
    </source>
</reference>
<feature type="transmembrane region" description="Helical" evidence="1">
    <location>
        <begin position="21"/>
        <end position="43"/>
    </location>
</feature>
<name>A0AA90ZIV2_9BACT</name>
<protein>
    <recommendedName>
        <fullName evidence="4">Class IIb bacteriocin, lactobin A/cerein 7B family</fullName>
    </recommendedName>
</protein>
<dbReference type="Proteomes" id="UP000442105">
    <property type="component" value="Unassembled WGS sequence"/>
</dbReference>
<evidence type="ECO:0008006" key="4">
    <source>
        <dbReference type="Google" id="ProtNLM"/>
    </source>
</evidence>
<evidence type="ECO:0000313" key="3">
    <source>
        <dbReference type="Proteomes" id="UP000442105"/>
    </source>
</evidence>
<keyword evidence="1" id="KW-0472">Membrane</keyword>
<keyword evidence="1" id="KW-0812">Transmembrane</keyword>
<organism evidence="2 3">
    <name type="scientific">Segatella copri</name>
    <dbReference type="NCBI Taxonomy" id="165179"/>
    <lineage>
        <taxon>Bacteria</taxon>
        <taxon>Pseudomonadati</taxon>
        <taxon>Bacteroidota</taxon>
        <taxon>Bacteroidia</taxon>
        <taxon>Bacteroidales</taxon>
        <taxon>Prevotellaceae</taxon>
        <taxon>Segatella</taxon>
    </lineage>
</organism>